<comment type="caution">
    <text evidence="2">The sequence shown here is derived from an EMBL/GenBank/DDBJ whole genome shotgun (WGS) entry which is preliminary data.</text>
</comment>
<reference evidence="2" key="1">
    <citation type="submission" date="2022-12" db="EMBL/GenBank/DDBJ databases">
        <authorList>
            <person name="Petersen C."/>
        </authorList>
    </citation>
    <scope>NUCLEOTIDE SEQUENCE</scope>
    <source>
        <strain evidence="2">IBT 29677</strain>
    </source>
</reference>
<feature type="transmembrane region" description="Helical" evidence="1">
    <location>
        <begin position="79"/>
        <end position="97"/>
    </location>
</feature>
<accession>A0A9W9W8N8</accession>
<name>A0A9W9W8N8_9EURO</name>
<protein>
    <submittedName>
        <fullName evidence="2">Uncharacterized protein</fullName>
    </submittedName>
</protein>
<proteinExistence type="predicted"/>
<evidence type="ECO:0000313" key="2">
    <source>
        <dbReference type="EMBL" id="KAJ5408367.1"/>
    </source>
</evidence>
<evidence type="ECO:0000256" key="1">
    <source>
        <dbReference type="SAM" id="Phobius"/>
    </source>
</evidence>
<dbReference type="Proteomes" id="UP001147747">
    <property type="component" value="Unassembled WGS sequence"/>
</dbReference>
<gene>
    <name evidence="2" type="ORF">N7509_002250</name>
</gene>
<organism evidence="2 3">
    <name type="scientific">Penicillium cosmopolitanum</name>
    <dbReference type="NCBI Taxonomy" id="1131564"/>
    <lineage>
        <taxon>Eukaryota</taxon>
        <taxon>Fungi</taxon>
        <taxon>Dikarya</taxon>
        <taxon>Ascomycota</taxon>
        <taxon>Pezizomycotina</taxon>
        <taxon>Eurotiomycetes</taxon>
        <taxon>Eurotiomycetidae</taxon>
        <taxon>Eurotiales</taxon>
        <taxon>Aspergillaceae</taxon>
        <taxon>Penicillium</taxon>
    </lineage>
</organism>
<keyword evidence="1" id="KW-0812">Transmembrane</keyword>
<feature type="transmembrane region" description="Helical" evidence="1">
    <location>
        <begin position="103"/>
        <end position="120"/>
    </location>
</feature>
<dbReference type="AlphaFoldDB" id="A0A9W9W8N8"/>
<keyword evidence="3" id="KW-1185">Reference proteome</keyword>
<dbReference type="RefSeq" id="XP_056492682.1">
    <property type="nucleotide sequence ID" value="XM_056626887.1"/>
</dbReference>
<dbReference type="GeneID" id="81365867"/>
<evidence type="ECO:0000313" key="3">
    <source>
        <dbReference type="Proteomes" id="UP001147747"/>
    </source>
</evidence>
<reference evidence="2" key="2">
    <citation type="journal article" date="2023" name="IMA Fungus">
        <title>Comparative genomic study of the Penicillium genus elucidates a diverse pangenome and 15 lateral gene transfer events.</title>
        <authorList>
            <person name="Petersen C."/>
            <person name="Sorensen T."/>
            <person name="Nielsen M.R."/>
            <person name="Sondergaard T.E."/>
            <person name="Sorensen J.L."/>
            <person name="Fitzpatrick D.A."/>
            <person name="Frisvad J.C."/>
            <person name="Nielsen K.L."/>
        </authorList>
    </citation>
    <scope>NUCLEOTIDE SEQUENCE</scope>
    <source>
        <strain evidence="2">IBT 29677</strain>
    </source>
</reference>
<dbReference type="EMBL" id="JAPZBU010000004">
    <property type="protein sequence ID" value="KAJ5408367.1"/>
    <property type="molecule type" value="Genomic_DNA"/>
</dbReference>
<keyword evidence="1" id="KW-1133">Transmembrane helix</keyword>
<feature type="transmembrane region" description="Helical" evidence="1">
    <location>
        <begin position="49"/>
        <end position="67"/>
    </location>
</feature>
<keyword evidence="1" id="KW-0472">Membrane</keyword>
<sequence>MPDPTLLKVAGYGSLAVAFSHAAAAKEFRNLRAFQELPNIAYTRSTVGWYQGSGFLILTALLNLSWAQNPKSLDEPLQRSMAALLVLISWASSAWYIRRGVKASGFLTAFAGVLQAWAALH</sequence>
<dbReference type="OrthoDB" id="5399817at2759"/>